<proteinExistence type="predicted"/>
<evidence type="ECO:0000313" key="1">
    <source>
        <dbReference type="EMBL" id="KAK6332343.1"/>
    </source>
</evidence>
<name>A0AAV9U1M2_9PEZI</name>
<reference evidence="1 2" key="1">
    <citation type="submission" date="2019-10" db="EMBL/GenBank/DDBJ databases">
        <authorList>
            <person name="Palmer J.M."/>
        </authorList>
    </citation>
    <scope>NUCLEOTIDE SEQUENCE [LARGE SCALE GENOMIC DNA]</scope>
    <source>
        <strain evidence="1 2">TWF696</strain>
    </source>
</reference>
<evidence type="ECO:0000313" key="2">
    <source>
        <dbReference type="Proteomes" id="UP001375240"/>
    </source>
</evidence>
<dbReference type="EMBL" id="JAVHNQ010000015">
    <property type="protein sequence ID" value="KAK6332343.1"/>
    <property type="molecule type" value="Genomic_DNA"/>
</dbReference>
<organism evidence="1 2">
    <name type="scientific">Orbilia brochopaga</name>
    <dbReference type="NCBI Taxonomy" id="3140254"/>
    <lineage>
        <taxon>Eukaryota</taxon>
        <taxon>Fungi</taxon>
        <taxon>Dikarya</taxon>
        <taxon>Ascomycota</taxon>
        <taxon>Pezizomycotina</taxon>
        <taxon>Orbiliomycetes</taxon>
        <taxon>Orbiliales</taxon>
        <taxon>Orbiliaceae</taxon>
        <taxon>Orbilia</taxon>
    </lineage>
</organism>
<dbReference type="Proteomes" id="UP001375240">
    <property type="component" value="Unassembled WGS sequence"/>
</dbReference>
<comment type="caution">
    <text evidence="1">The sequence shown here is derived from an EMBL/GenBank/DDBJ whole genome shotgun (WGS) entry which is preliminary data.</text>
</comment>
<protein>
    <submittedName>
        <fullName evidence="1">Uncharacterized protein</fullName>
    </submittedName>
</protein>
<sequence>MAGRDEKWHHVNDPGAQAPAAAWWIPSFLSLGSLEYTSSIIHTGELASKAKDGAHLATFLSVWEAMAGMMGIPNLLPFSPSLTFIR</sequence>
<dbReference type="AlphaFoldDB" id="A0AAV9U1M2"/>
<keyword evidence="2" id="KW-1185">Reference proteome</keyword>
<accession>A0AAV9U1M2</accession>
<gene>
    <name evidence="1" type="ORF">TWF696_003061</name>
</gene>